<evidence type="ECO:0000313" key="1">
    <source>
        <dbReference type="EMBL" id="SMO86139.1"/>
    </source>
</evidence>
<dbReference type="InterPro" id="IPR010287">
    <property type="entry name" value="DUF892_YciF-like"/>
</dbReference>
<dbReference type="RefSeq" id="WP_142663962.1">
    <property type="nucleotide sequence ID" value="NZ_FXTK01000014.1"/>
</dbReference>
<evidence type="ECO:0000313" key="2">
    <source>
        <dbReference type="Proteomes" id="UP000319014"/>
    </source>
</evidence>
<reference evidence="1 2" key="1">
    <citation type="submission" date="2017-05" db="EMBL/GenBank/DDBJ databases">
        <authorList>
            <person name="Varghese N."/>
            <person name="Submissions S."/>
        </authorList>
    </citation>
    <scope>NUCLEOTIDE SEQUENCE [LARGE SCALE GENOMIC DNA]</scope>
    <source>
        <strain evidence="1 2">DSM 100094</strain>
    </source>
</reference>
<keyword evidence="2" id="KW-1185">Reference proteome</keyword>
<protein>
    <submittedName>
        <fullName evidence="1">Ferritin-like metal-binding protein YciE</fullName>
    </submittedName>
</protein>
<dbReference type="OrthoDB" id="9795056at2"/>
<sequence length="168" mass="18176">MTIKNLQDLYQDELKDLHSALGQSLAVTVELREVATSSELADALIAGQNGISRGLETLAIICAENGIDPGGKHCKGMEGIVAEARKHALDADFADGDVRDAAIITQYQHMAHYAIAGYGCVRSFANRLGRDDQGARLQQELDHTWEGDQRMTRLAEGKINAAAMEPAE</sequence>
<dbReference type="PANTHER" id="PTHR30565">
    <property type="entry name" value="PROTEIN YCIF"/>
    <property type="match status" value="1"/>
</dbReference>
<name>A0A521EQC0_9RHOB</name>
<dbReference type="AlphaFoldDB" id="A0A521EQC0"/>
<dbReference type="InterPro" id="IPR047114">
    <property type="entry name" value="YciF"/>
</dbReference>
<dbReference type="InterPro" id="IPR012347">
    <property type="entry name" value="Ferritin-like"/>
</dbReference>
<dbReference type="InterPro" id="IPR009078">
    <property type="entry name" value="Ferritin-like_SF"/>
</dbReference>
<accession>A0A521EQC0</accession>
<dbReference type="Proteomes" id="UP000319014">
    <property type="component" value="Unassembled WGS sequence"/>
</dbReference>
<organism evidence="1 2">
    <name type="scientific">Paracoccus laeviglucosivorans</name>
    <dbReference type="NCBI Taxonomy" id="1197861"/>
    <lineage>
        <taxon>Bacteria</taxon>
        <taxon>Pseudomonadati</taxon>
        <taxon>Pseudomonadota</taxon>
        <taxon>Alphaproteobacteria</taxon>
        <taxon>Rhodobacterales</taxon>
        <taxon>Paracoccaceae</taxon>
        <taxon>Paracoccus</taxon>
    </lineage>
</organism>
<proteinExistence type="predicted"/>
<dbReference type="EMBL" id="FXTK01000014">
    <property type="protein sequence ID" value="SMO86139.1"/>
    <property type="molecule type" value="Genomic_DNA"/>
</dbReference>
<dbReference type="Gene3D" id="1.20.1260.10">
    <property type="match status" value="1"/>
</dbReference>
<dbReference type="SUPFAM" id="SSF47240">
    <property type="entry name" value="Ferritin-like"/>
    <property type="match status" value="1"/>
</dbReference>
<dbReference type="Pfam" id="PF05974">
    <property type="entry name" value="DUF892"/>
    <property type="match status" value="1"/>
</dbReference>
<dbReference type="PANTHER" id="PTHR30565:SF9">
    <property type="entry name" value="PROTEIN YCIF"/>
    <property type="match status" value="1"/>
</dbReference>
<gene>
    <name evidence="1" type="ORF">SAMN06265221_114105</name>
</gene>